<comment type="caution">
    <text evidence="2">The sequence shown here is derived from an EMBL/GenBank/DDBJ whole genome shotgun (WGS) entry which is preliminary data.</text>
</comment>
<feature type="compositionally biased region" description="Basic residues" evidence="1">
    <location>
        <begin position="149"/>
        <end position="159"/>
    </location>
</feature>
<proteinExistence type="predicted"/>
<dbReference type="EMBL" id="BSUN01000001">
    <property type="protein sequence ID" value="GMA37559.1"/>
    <property type="molecule type" value="Genomic_DNA"/>
</dbReference>
<keyword evidence="3" id="KW-1185">Reference proteome</keyword>
<name>A0ABQ6ILJ8_9MICO</name>
<evidence type="ECO:0000313" key="3">
    <source>
        <dbReference type="Proteomes" id="UP001157125"/>
    </source>
</evidence>
<reference evidence="3" key="1">
    <citation type="journal article" date="2019" name="Int. J. Syst. Evol. Microbiol.">
        <title>The Global Catalogue of Microorganisms (GCM) 10K type strain sequencing project: providing services to taxonomists for standard genome sequencing and annotation.</title>
        <authorList>
            <consortium name="The Broad Institute Genomics Platform"/>
            <consortium name="The Broad Institute Genome Sequencing Center for Infectious Disease"/>
            <person name="Wu L."/>
            <person name="Ma J."/>
        </authorList>
    </citation>
    <scope>NUCLEOTIDE SEQUENCE [LARGE SCALE GENOMIC DNA]</scope>
    <source>
        <strain evidence="3">NBRC 112299</strain>
    </source>
</reference>
<accession>A0ABQ6ILJ8</accession>
<feature type="region of interest" description="Disordered" evidence="1">
    <location>
        <begin position="140"/>
        <end position="159"/>
    </location>
</feature>
<evidence type="ECO:0000313" key="2">
    <source>
        <dbReference type="EMBL" id="GMA37559.1"/>
    </source>
</evidence>
<dbReference type="Proteomes" id="UP001157125">
    <property type="component" value="Unassembled WGS sequence"/>
</dbReference>
<gene>
    <name evidence="2" type="ORF">GCM10025876_37630</name>
</gene>
<protein>
    <submittedName>
        <fullName evidence="2">Uncharacterized protein</fullName>
    </submittedName>
</protein>
<evidence type="ECO:0000256" key="1">
    <source>
        <dbReference type="SAM" id="MobiDB-lite"/>
    </source>
</evidence>
<sequence length="159" mass="17980">MTFRLQDRAASSDFNRHFAEIQRILGRVIDTSGGPYVLIVWTDKPERVGELERYLEDNFFPRNLHAKPIAIVPLSKSNYIDIDTGAPNRGNLVEDIREHLTRQPAMSALVQWEAEVLGAATGVLTDVGWSRSRSRWGRASPNAVEAARGRSRRARKRGR</sequence>
<organism evidence="2 3">
    <name type="scientific">Demequina litorisediminis</name>
    <dbReference type="NCBI Taxonomy" id="1849022"/>
    <lineage>
        <taxon>Bacteria</taxon>
        <taxon>Bacillati</taxon>
        <taxon>Actinomycetota</taxon>
        <taxon>Actinomycetes</taxon>
        <taxon>Micrococcales</taxon>
        <taxon>Demequinaceae</taxon>
        <taxon>Demequina</taxon>
    </lineage>
</organism>